<evidence type="ECO:0000313" key="1">
    <source>
        <dbReference type="EMBL" id="OGM95566.1"/>
    </source>
</evidence>
<dbReference type="AlphaFoldDB" id="A0A1F8E3Z6"/>
<accession>A0A1F8E3Z6</accession>
<dbReference type="Proteomes" id="UP000179057">
    <property type="component" value="Unassembled WGS sequence"/>
</dbReference>
<comment type="caution">
    <text evidence="1">The sequence shown here is derived from an EMBL/GenBank/DDBJ whole genome shotgun (WGS) entry which is preliminary data.</text>
</comment>
<sequence>MNTNIKLGLQLFAIATMSVGIALVAREGLAWTSPTSNPPLGSGTLKASGGNIGIGTAAPQGILHVSASLAPKIIFNDADGGGSGDLSLVFANAGTEKYYLSNKDGIDFLISRTGTNSDFYMKAGNVGIGTTNPTQGMLQINKASTYSTENTAGIALYSASTDSELLLGADATNDIAYIQSAQQGTSFSTRPLAINAMGGNVGIGTATPGYRLDVNGTAKATQINSGNYCDINGSSCKTITQMGAITDTWGSCYNVDASSRATCSNGYYLSMMDRVNCPGPTCIATCCRVR</sequence>
<organism evidence="1 2">
    <name type="scientific">Candidatus Wolfebacteria bacterium RIFOXYD1_FULL_48_65</name>
    <dbReference type="NCBI Taxonomy" id="1802561"/>
    <lineage>
        <taxon>Bacteria</taxon>
        <taxon>Candidatus Wolfeibacteriota</taxon>
    </lineage>
</organism>
<dbReference type="EMBL" id="MGIV01000003">
    <property type="protein sequence ID" value="OGM95566.1"/>
    <property type="molecule type" value="Genomic_DNA"/>
</dbReference>
<protein>
    <submittedName>
        <fullName evidence="1">Uncharacterized protein</fullName>
    </submittedName>
</protein>
<proteinExistence type="predicted"/>
<evidence type="ECO:0000313" key="2">
    <source>
        <dbReference type="Proteomes" id="UP000179057"/>
    </source>
</evidence>
<gene>
    <name evidence="1" type="ORF">A2610_01705</name>
</gene>
<name>A0A1F8E3Z6_9BACT</name>
<reference evidence="1 2" key="1">
    <citation type="journal article" date="2016" name="Nat. Commun.">
        <title>Thousands of microbial genomes shed light on interconnected biogeochemical processes in an aquifer system.</title>
        <authorList>
            <person name="Anantharaman K."/>
            <person name="Brown C.T."/>
            <person name="Hug L.A."/>
            <person name="Sharon I."/>
            <person name="Castelle C.J."/>
            <person name="Probst A.J."/>
            <person name="Thomas B.C."/>
            <person name="Singh A."/>
            <person name="Wilkins M.J."/>
            <person name="Karaoz U."/>
            <person name="Brodie E.L."/>
            <person name="Williams K.H."/>
            <person name="Hubbard S.S."/>
            <person name="Banfield J.F."/>
        </authorList>
    </citation>
    <scope>NUCLEOTIDE SEQUENCE [LARGE SCALE GENOMIC DNA]</scope>
</reference>